<dbReference type="InterPro" id="IPR052706">
    <property type="entry name" value="Membrane-Transporter-like"/>
</dbReference>
<feature type="transmembrane region" description="Helical" evidence="5">
    <location>
        <begin position="87"/>
        <end position="106"/>
    </location>
</feature>
<evidence type="ECO:0000313" key="7">
    <source>
        <dbReference type="EMBL" id="MDZ5607543.1"/>
    </source>
</evidence>
<evidence type="ECO:0000259" key="6">
    <source>
        <dbReference type="PROSITE" id="PS50801"/>
    </source>
</evidence>
<dbReference type="InterPro" id="IPR018045">
    <property type="entry name" value="S04_transporter_CS"/>
</dbReference>
<feature type="transmembrane region" description="Helical" evidence="5">
    <location>
        <begin position="43"/>
        <end position="60"/>
    </location>
</feature>
<comment type="subcellular location">
    <subcellularLocation>
        <location evidence="1">Membrane</location>
        <topology evidence="1">Multi-pass membrane protein</topology>
    </subcellularLocation>
</comment>
<evidence type="ECO:0000256" key="4">
    <source>
        <dbReference type="ARBA" id="ARBA00023136"/>
    </source>
</evidence>
<dbReference type="Proteomes" id="UP001291930">
    <property type="component" value="Unassembled WGS sequence"/>
</dbReference>
<dbReference type="InterPro" id="IPR011547">
    <property type="entry name" value="SLC26A/SulP_dom"/>
</dbReference>
<dbReference type="Pfam" id="PF01740">
    <property type="entry name" value="STAS"/>
    <property type="match status" value="1"/>
</dbReference>
<evidence type="ECO:0000256" key="1">
    <source>
        <dbReference type="ARBA" id="ARBA00004141"/>
    </source>
</evidence>
<feature type="transmembrane region" description="Helical" evidence="5">
    <location>
        <begin position="118"/>
        <end position="136"/>
    </location>
</feature>
<dbReference type="CDD" id="cd07042">
    <property type="entry name" value="STAS_SulP_like_sulfate_transporter"/>
    <property type="match status" value="1"/>
</dbReference>
<feature type="transmembrane region" description="Helical" evidence="5">
    <location>
        <begin position="318"/>
        <end position="336"/>
    </location>
</feature>
<evidence type="ECO:0000313" key="8">
    <source>
        <dbReference type="Proteomes" id="UP001291930"/>
    </source>
</evidence>
<keyword evidence="4 5" id="KW-0472">Membrane</keyword>
<proteinExistence type="predicted"/>
<dbReference type="EMBL" id="JAXOVW010000018">
    <property type="protein sequence ID" value="MDZ5607543.1"/>
    <property type="molecule type" value="Genomic_DNA"/>
</dbReference>
<keyword evidence="2 5" id="KW-0812">Transmembrane</keyword>
<feature type="transmembrane region" description="Helical" evidence="5">
    <location>
        <begin position="142"/>
        <end position="160"/>
    </location>
</feature>
<dbReference type="PROSITE" id="PS50801">
    <property type="entry name" value="STAS"/>
    <property type="match status" value="1"/>
</dbReference>
<organism evidence="7 8">
    <name type="scientific">Bacillus bingmayongensis</name>
    <dbReference type="NCBI Taxonomy" id="1150157"/>
    <lineage>
        <taxon>Bacteria</taxon>
        <taxon>Bacillati</taxon>
        <taxon>Bacillota</taxon>
        <taxon>Bacilli</taxon>
        <taxon>Bacillales</taxon>
        <taxon>Bacillaceae</taxon>
        <taxon>Bacillus</taxon>
    </lineage>
</organism>
<dbReference type="InterPro" id="IPR036513">
    <property type="entry name" value="STAS_dom_sf"/>
</dbReference>
<dbReference type="Gene3D" id="3.30.750.24">
    <property type="entry name" value="STAS domain"/>
    <property type="match status" value="1"/>
</dbReference>
<sequence length="488" mass="52423">MFQTIKTEWFSNVKGDVLSGIVVALALIPEAIAFSVIAGVDPMVGLYAAFCIAVTISFVGGRPGMISAATGAMALLMVTIVKDYGLQYLFATTILTGVVQIIFGVLKLSSFMKFVPRSVMSGFVNSLGILVFTAQLPHFKGANWQMYALVALGLVIIYLFPRITTAVPSTLIAIIVVTSIALLGGFQLRTVGDMGSLPTELPFFGIPDVPFTLETLAIILPYSIMLAVIGLLESLLTASLLDDMTDTPSNKHKEARGQGISNIVAGFFGGMAGCAMIGQSIINMKSGGRGRLSTFVAGGFLIVLLFVLGDYVVHIPMAALVAVMIMVSIGTFDWNSVFTLHKVPKGDAFVMIVTVAIVLVTHNLALGVVIGTVISAVLFAFNMAKIHVKHFYVGEKKVYAIHGQLFFASTTEFINAFQFKEDVKEVEIDFTHAHVWDDSAVAAVDKVAMKYEQAGVKVNVVGLNERSLQLIKKLSTYKQKEALNKVAS</sequence>
<feature type="domain" description="STAS" evidence="6">
    <location>
        <begin position="398"/>
        <end position="488"/>
    </location>
</feature>
<keyword evidence="3 5" id="KW-1133">Transmembrane helix</keyword>
<feature type="transmembrane region" description="Helical" evidence="5">
    <location>
        <begin position="219"/>
        <end position="241"/>
    </location>
</feature>
<feature type="transmembrane region" description="Helical" evidence="5">
    <location>
        <begin position="348"/>
        <end position="381"/>
    </location>
</feature>
<dbReference type="PROSITE" id="PS01130">
    <property type="entry name" value="SLC26A"/>
    <property type="match status" value="1"/>
</dbReference>
<feature type="transmembrane region" description="Helical" evidence="5">
    <location>
        <begin position="294"/>
        <end position="313"/>
    </location>
</feature>
<protein>
    <submittedName>
        <fullName evidence="7">SulP family inorganic anion transporter</fullName>
    </submittedName>
</protein>
<feature type="transmembrane region" description="Helical" evidence="5">
    <location>
        <begin position="262"/>
        <end position="282"/>
    </location>
</feature>
<name>A0ABU5JVS9_9BACI</name>
<gene>
    <name evidence="7" type="ORF">U2I54_10675</name>
</gene>
<feature type="transmembrane region" description="Helical" evidence="5">
    <location>
        <begin position="167"/>
        <end position="188"/>
    </location>
</feature>
<evidence type="ECO:0000256" key="3">
    <source>
        <dbReference type="ARBA" id="ARBA00022989"/>
    </source>
</evidence>
<keyword evidence="8" id="KW-1185">Reference proteome</keyword>
<dbReference type="PANTHER" id="PTHR43310:SF1">
    <property type="entry name" value="SULFATE TRANSPORTER YBAR-RELATED"/>
    <property type="match status" value="1"/>
</dbReference>
<accession>A0ABU5JVS9</accession>
<comment type="caution">
    <text evidence="7">The sequence shown here is derived from an EMBL/GenBank/DDBJ whole genome shotgun (WGS) entry which is preliminary data.</text>
</comment>
<evidence type="ECO:0000256" key="2">
    <source>
        <dbReference type="ARBA" id="ARBA00022692"/>
    </source>
</evidence>
<dbReference type="SUPFAM" id="SSF52091">
    <property type="entry name" value="SpoIIaa-like"/>
    <property type="match status" value="1"/>
</dbReference>
<dbReference type="PANTHER" id="PTHR43310">
    <property type="entry name" value="SULFATE TRANSPORTER YBAR-RELATED"/>
    <property type="match status" value="1"/>
</dbReference>
<dbReference type="RefSeq" id="WP_374217630.1">
    <property type="nucleotide sequence ID" value="NZ_JAXOVW010000018.1"/>
</dbReference>
<reference evidence="8" key="1">
    <citation type="submission" date="2023-11" db="EMBL/GenBank/DDBJ databases">
        <title>Genome Sequence of Bacillus pseudomycoides stain BUPM19.</title>
        <authorList>
            <person name="Farhat A."/>
        </authorList>
    </citation>
    <scope>NUCLEOTIDE SEQUENCE [LARGE SCALE GENOMIC DNA]</scope>
    <source>
        <strain evidence="8">BUPM19</strain>
    </source>
</reference>
<evidence type="ECO:0000256" key="5">
    <source>
        <dbReference type="SAM" id="Phobius"/>
    </source>
</evidence>
<dbReference type="InterPro" id="IPR002645">
    <property type="entry name" value="STAS_dom"/>
</dbReference>
<dbReference type="Pfam" id="PF00916">
    <property type="entry name" value="Sulfate_transp"/>
    <property type="match status" value="1"/>
</dbReference>